<keyword evidence="2" id="KW-1185">Reference proteome</keyword>
<dbReference type="Proteomes" id="UP000595437">
    <property type="component" value="Chromosome 5"/>
</dbReference>
<accession>A0A7T8KG18</accession>
<evidence type="ECO:0000313" key="1">
    <source>
        <dbReference type="EMBL" id="QQP55166.1"/>
    </source>
</evidence>
<gene>
    <name evidence="1" type="ORF">FKW44_008266</name>
</gene>
<evidence type="ECO:0000313" key="2">
    <source>
        <dbReference type="Proteomes" id="UP000595437"/>
    </source>
</evidence>
<sequence>MGILLPYLMLLKREIQAIKREGELRYAGPLVDAVLEQDGNVHGLTTGMLHHFQSKHLMGI</sequence>
<dbReference type="EMBL" id="CP045894">
    <property type="protein sequence ID" value="QQP55166.1"/>
    <property type="molecule type" value="Genomic_DNA"/>
</dbReference>
<organism evidence="1 2">
    <name type="scientific">Caligus rogercresseyi</name>
    <name type="common">Sea louse</name>
    <dbReference type="NCBI Taxonomy" id="217165"/>
    <lineage>
        <taxon>Eukaryota</taxon>
        <taxon>Metazoa</taxon>
        <taxon>Ecdysozoa</taxon>
        <taxon>Arthropoda</taxon>
        <taxon>Crustacea</taxon>
        <taxon>Multicrustacea</taxon>
        <taxon>Hexanauplia</taxon>
        <taxon>Copepoda</taxon>
        <taxon>Siphonostomatoida</taxon>
        <taxon>Caligidae</taxon>
        <taxon>Caligus</taxon>
    </lineage>
</organism>
<name>A0A7T8KG18_CALRO</name>
<dbReference type="OrthoDB" id="6538126at2759"/>
<reference evidence="2" key="1">
    <citation type="submission" date="2021-01" db="EMBL/GenBank/DDBJ databases">
        <title>Caligus Genome Assembly.</title>
        <authorList>
            <person name="Gallardo-Escarate C."/>
        </authorList>
    </citation>
    <scope>NUCLEOTIDE SEQUENCE [LARGE SCALE GENOMIC DNA]</scope>
</reference>
<proteinExistence type="predicted"/>
<dbReference type="AlphaFoldDB" id="A0A7T8KG18"/>
<protein>
    <submittedName>
        <fullName evidence="1">Uncharacterized protein</fullName>
    </submittedName>
</protein>